<comment type="caution">
    <text evidence="5">The sequence shown here is derived from an EMBL/GenBank/DDBJ whole genome shotgun (WGS) entry which is preliminary data.</text>
</comment>
<dbReference type="Proteomes" id="UP000018458">
    <property type="component" value="Unassembled WGS sequence"/>
</dbReference>
<reference evidence="5 6" key="1">
    <citation type="submission" date="2011-01" db="EMBL/GenBank/DDBJ databases">
        <authorList>
            <person name="Weinstock G."/>
            <person name="Sodergren E."/>
            <person name="Clifton S."/>
            <person name="Fulton L."/>
            <person name="Fulton B."/>
            <person name="Courtney L."/>
            <person name="Fronick C."/>
            <person name="Harrison M."/>
            <person name="Strong C."/>
            <person name="Farmer C."/>
            <person name="Delahaunty K."/>
            <person name="Markovic C."/>
            <person name="Hall O."/>
            <person name="Minx P."/>
            <person name="Tomlinson C."/>
            <person name="Mitreva M."/>
            <person name="Hou S."/>
            <person name="Chen J."/>
            <person name="Wollam A."/>
            <person name="Pepin K.H."/>
            <person name="Johnson M."/>
            <person name="Bhonagiri V."/>
            <person name="Zhang X."/>
            <person name="Suruliraj S."/>
            <person name="Warren W."/>
            <person name="Chinwalla A."/>
            <person name="Mardis E.R."/>
            <person name="Wilson R.K."/>
        </authorList>
    </citation>
    <scope>NUCLEOTIDE SEQUENCE [LARGE SCALE GENOMIC DNA]</scope>
    <source>
        <strain evidence="6">DSM 22608 / JCM 16073 / KCTC 15190 / YIT 12066</strain>
    </source>
</reference>
<feature type="region of interest" description="Disordered" evidence="4">
    <location>
        <begin position="137"/>
        <end position="159"/>
    </location>
</feature>
<comment type="similarity">
    <text evidence="3">Belongs to the SmpB family.</text>
</comment>
<evidence type="ECO:0000313" key="6">
    <source>
        <dbReference type="Proteomes" id="UP000018458"/>
    </source>
</evidence>
<keyword evidence="6" id="KW-1185">Reference proteome</keyword>
<dbReference type="EMBL" id="AEVO01000075">
    <property type="protein sequence ID" value="EFY06854.1"/>
    <property type="molecule type" value="Genomic_DNA"/>
</dbReference>
<dbReference type="PANTHER" id="PTHR30308">
    <property type="entry name" value="TMRNA-BINDING COMPONENT OF TRANS-TRANSLATION TAGGING COMPLEX"/>
    <property type="match status" value="1"/>
</dbReference>
<evidence type="ECO:0000256" key="1">
    <source>
        <dbReference type="ARBA" id="ARBA00022490"/>
    </source>
</evidence>
<dbReference type="NCBIfam" id="TIGR00086">
    <property type="entry name" value="smpB"/>
    <property type="match status" value="1"/>
</dbReference>
<comment type="function">
    <text evidence="3">Required for rescue of stalled ribosomes mediated by trans-translation. Binds to transfer-messenger RNA (tmRNA), required for stable association of tmRNA with ribosomes. tmRNA and SmpB together mimic tRNA shape, replacing the anticodon stem-loop with SmpB. tmRNA is encoded by the ssrA gene; the 2 termini fold to resemble tRNA(Ala) and it encodes a 'tag peptide', a short internal open reading frame. During trans-translation Ala-aminoacylated tmRNA acts like a tRNA, entering the A-site of stalled ribosomes, displacing the stalled mRNA. The ribosome then switches to translate the ORF on the tmRNA; the nascent peptide is terminated with the 'tag peptide' encoded by the tmRNA and targeted for degradation. The ribosome is freed to recommence translation, which seems to be the essential function of trans-translation.</text>
</comment>
<dbReference type="GO" id="GO:0070930">
    <property type="term" value="P:trans-translation-dependent protein tagging"/>
    <property type="evidence" value="ECO:0007669"/>
    <property type="project" value="TreeGrafter"/>
</dbReference>
<gene>
    <name evidence="3 5" type="primary">smpB</name>
    <name evidence="5" type="ORF">HMPREF9444_01340</name>
</gene>
<dbReference type="PANTHER" id="PTHR30308:SF2">
    <property type="entry name" value="SSRA-BINDING PROTEIN"/>
    <property type="match status" value="1"/>
</dbReference>
<sequence>MAGKKKHKQGDNVIAVNRRATHDYFIEDRIEAGLSLQGWEVKSLRAGKANISEAYVTIKDGEAILLGATINPLKNSCAFVVCDPTRTRVLLLNRREINKLIGQSQRQGYTIIPLRLYWKGSWAKLEIGIAKGKQEHDKRDSLKEKQWQREKERIMKKNF</sequence>
<dbReference type="OrthoDB" id="9805462at2"/>
<dbReference type="HOGENOM" id="CLU_108953_3_0_6"/>
<dbReference type="eggNOG" id="COG0691">
    <property type="taxonomic scope" value="Bacteria"/>
</dbReference>
<dbReference type="InterPro" id="IPR023620">
    <property type="entry name" value="SmpB"/>
</dbReference>
<protein>
    <recommendedName>
        <fullName evidence="3">SsrA-binding protein</fullName>
    </recommendedName>
    <alternativeName>
        <fullName evidence="3">Small protein B</fullName>
    </alternativeName>
</protein>
<comment type="subcellular location">
    <subcellularLocation>
        <location evidence="3">Cytoplasm</location>
    </subcellularLocation>
    <text evidence="3">The tmRNA-SmpB complex associates with stalled 70S ribosomes.</text>
</comment>
<accession>E8LKU0</accession>
<dbReference type="InterPro" id="IPR000037">
    <property type="entry name" value="SsrA-bd_prot"/>
</dbReference>
<dbReference type="CDD" id="cd09294">
    <property type="entry name" value="SmpB"/>
    <property type="match status" value="1"/>
</dbReference>
<dbReference type="HAMAP" id="MF_00023">
    <property type="entry name" value="SmpB"/>
    <property type="match status" value="1"/>
</dbReference>
<dbReference type="AlphaFoldDB" id="E8LKU0"/>
<dbReference type="NCBIfam" id="NF003843">
    <property type="entry name" value="PRK05422.1"/>
    <property type="match status" value="1"/>
</dbReference>
<dbReference type="PROSITE" id="PS01317">
    <property type="entry name" value="SSRP"/>
    <property type="match status" value="1"/>
</dbReference>
<evidence type="ECO:0000256" key="2">
    <source>
        <dbReference type="ARBA" id="ARBA00022884"/>
    </source>
</evidence>
<proteinExistence type="inferred from homology"/>
<keyword evidence="1 3" id="KW-0963">Cytoplasm</keyword>
<dbReference type="RefSeq" id="WP_009143528.1">
    <property type="nucleotide sequence ID" value="NZ_GL831009.1"/>
</dbReference>
<dbReference type="Pfam" id="PF01668">
    <property type="entry name" value="SmpB"/>
    <property type="match status" value="1"/>
</dbReference>
<name>E8LKU0_SUCHY</name>
<dbReference type="Gene3D" id="2.40.280.10">
    <property type="match status" value="1"/>
</dbReference>
<evidence type="ECO:0000313" key="5">
    <source>
        <dbReference type="EMBL" id="EFY06854.1"/>
    </source>
</evidence>
<dbReference type="STRING" id="762983.HMPREF9444_01340"/>
<dbReference type="SUPFAM" id="SSF74982">
    <property type="entry name" value="Small protein B (SmpB)"/>
    <property type="match status" value="1"/>
</dbReference>
<dbReference type="GO" id="GO:0005829">
    <property type="term" value="C:cytosol"/>
    <property type="evidence" value="ECO:0007669"/>
    <property type="project" value="TreeGrafter"/>
</dbReference>
<evidence type="ECO:0000256" key="4">
    <source>
        <dbReference type="SAM" id="MobiDB-lite"/>
    </source>
</evidence>
<evidence type="ECO:0000256" key="3">
    <source>
        <dbReference type="HAMAP-Rule" id="MF_00023"/>
    </source>
</evidence>
<dbReference type="GO" id="GO:0070929">
    <property type="term" value="P:trans-translation"/>
    <property type="evidence" value="ECO:0007669"/>
    <property type="project" value="UniProtKB-UniRule"/>
</dbReference>
<organism evidence="5 6">
    <name type="scientific">Succinatimonas hippei (strain DSM 22608 / JCM 16073 / KCTC 15190 / YIT 12066)</name>
    <dbReference type="NCBI Taxonomy" id="762983"/>
    <lineage>
        <taxon>Bacteria</taxon>
        <taxon>Pseudomonadati</taxon>
        <taxon>Pseudomonadota</taxon>
        <taxon>Gammaproteobacteria</taxon>
        <taxon>Aeromonadales</taxon>
        <taxon>Succinivibrionaceae</taxon>
        <taxon>Succinatimonas</taxon>
    </lineage>
</organism>
<keyword evidence="2 3" id="KW-0694">RNA-binding</keyword>
<dbReference type="InterPro" id="IPR020081">
    <property type="entry name" value="SsrA-bd_prot_CS"/>
</dbReference>
<dbReference type="GO" id="GO:0003723">
    <property type="term" value="F:RNA binding"/>
    <property type="evidence" value="ECO:0007669"/>
    <property type="project" value="UniProtKB-UniRule"/>
</dbReference>